<dbReference type="Gene3D" id="3.30.160.20">
    <property type="match status" value="2"/>
</dbReference>
<dbReference type="PROSITE" id="PS00517">
    <property type="entry name" value="RNASE_3_1"/>
    <property type="match status" value="1"/>
</dbReference>
<organism evidence="12">
    <name type="scientific">Salvia splendens</name>
    <name type="common">Scarlet sage</name>
    <dbReference type="NCBI Taxonomy" id="180675"/>
    <lineage>
        <taxon>Eukaryota</taxon>
        <taxon>Viridiplantae</taxon>
        <taxon>Streptophyta</taxon>
        <taxon>Embryophyta</taxon>
        <taxon>Tracheophyta</taxon>
        <taxon>Spermatophyta</taxon>
        <taxon>Magnoliopsida</taxon>
        <taxon>eudicotyledons</taxon>
        <taxon>Gunneridae</taxon>
        <taxon>Pentapetalae</taxon>
        <taxon>asterids</taxon>
        <taxon>lamiids</taxon>
        <taxon>Lamiales</taxon>
        <taxon>Lamiaceae</taxon>
        <taxon>Nepetoideae</taxon>
        <taxon>Mentheae</taxon>
        <taxon>Salviinae</taxon>
        <taxon>Salvia</taxon>
        <taxon>Salvia subgen. Calosphace</taxon>
        <taxon>core Calosphace</taxon>
    </lineage>
</organism>
<dbReference type="InterPro" id="IPR014720">
    <property type="entry name" value="dsRBD_dom"/>
</dbReference>
<dbReference type="PANTHER" id="PTHR14950:SF49">
    <property type="entry name" value="RIBONUCLEASE 3-LIKE PROTEIN 2-RELATED"/>
    <property type="match status" value="1"/>
</dbReference>
<reference evidence="12" key="1">
    <citation type="submission" date="2018-01" db="EMBL/GenBank/DDBJ databases">
        <authorList>
            <person name="Mao J.F."/>
        </authorList>
    </citation>
    <scope>NUCLEOTIDE SEQUENCE</scope>
    <source>
        <strain evidence="12">Huo1</strain>
        <tissue evidence="12">Leaf</tissue>
    </source>
</reference>
<dbReference type="AlphaFoldDB" id="A0A8X8X7H0"/>
<keyword evidence="6" id="KW-0378">Hydrolase</keyword>
<evidence type="ECO:0000256" key="6">
    <source>
        <dbReference type="ARBA" id="ARBA00022801"/>
    </source>
</evidence>
<dbReference type="SMART" id="SM00535">
    <property type="entry name" value="RIBOc"/>
    <property type="match status" value="1"/>
</dbReference>
<proteinExistence type="predicted"/>
<comment type="caution">
    <text evidence="12">The sequence shown here is derived from an EMBL/GenBank/DDBJ whole genome shotgun (WGS) entry which is preliminary data.</text>
</comment>
<dbReference type="SUPFAM" id="SSF54768">
    <property type="entry name" value="dsRNA-binding domain-like"/>
    <property type="match status" value="2"/>
</dbReference>
<dbReference type="InterPro" id="IPR036389">
    <property type="entry name" value="RNase_III_sf"/>
</dbReference>
<evidence type="ECO:0000256" key="9">
    <source>
        <dbReference type="PROSITE-ProRule" id="PRU00266"/>
    </source>
</evidence>
<reference evidence="12" key="2">
    <citation type="submission" date="2020-08" db="EMBL/GenBank/DDBJ databases">
        <title>Plant Genome Project.</title>
        <authorList>
            <person name="Zhang R.-G."/>
        </authorList>
    </citation>
    <scope>NUCLEOTIDE SEQUENCE</scope>
    <source>
        <strain evidence="12">Huo1</strain>
        <tissue evidence="12">Leaf</tissue>
    </source>
</reference>
<dbReference type="GO" id="GO:0005737">
    <property type="term" value="C:cytoplasm"/>
    <property type="evidence" value="ECO:0007669"/>
    <property type="project" value="TreeGrafter"/>
</dbReference>
<evidence type="ECO:0000259" key="10">
    <source>
        <dbReference type="PROSITE" id="PS50137"/>
    </source>
</evidence>
<dbReference type="GO" id="GO:0030422">
    <property type="term" value="P:siRNA processing"/>
    <property type="evidence" value="ECO:0007669"/>
    <property type="project" value="TreeGrafter"/>
</dbReference>
<evidence type="ECO:0000256" key="1">
    <source>
        <dbReference type="ARBA" id="ARBA00001936"/>
    </source>
</evidence>
<dbReference type="CDD" id="cd00593">
    <property type="entry name" value="RIBOc"/>
    <property type="match status" value="1"/>
</dbReference>
<dbReference type="PROSITE" id="PS50142">
    <property type="entry name" value="RNASE_3_2"/>
    <property type="match status" value="1"/>
</dbReference>
<comment type="cofactor">
    <cofactor evidence="2">
        <name>Mg(2+)</name>
        <dbReference type="ChEBI" id="CHEBI:18420"/>
    </cofactor>
</comment>
<evidence type="ECO:0000256" key="4">
    <source>
        <dbReference type="ARBA" id="ARBA00022723"/>
    </source>
</evidence>
<feature type="domain" description="RNase III" evidence="11">
    <location>
        <begin position="19"/>
        <end position="189"/>
    </location>
</feature>
<dbReference type="SMART" id="SM00358">
    <property type="entry name" value="DSRM"/>
    <property type="match status" value="2"/>
</dbReference>
<gene>
    <name evidence="12" type="ORF">SASPL_130506</name>
</gene>
<dbReference type="FunFam" id="1.10.1520.10:FF:000004">
    <property type="entry name" value="Endoribonuclease dicer-like 1"/>
    <property type="match status" value="1"/>
</dbReference>
<dbReference type="Proteomes" id="UP000298416">
    <property type="component" value="Unassembled WGS sequence"/>
</dbReference>
<evidence type="ECO:0000313" key="13">
    <source>
        <dbReference type="Proteomes" id="UP000298416"/>
    </source>
</evidence>
<dbReference type="SUPFAM" id="SSF69065">
    <property type="entry name" value="RNase III domain-like"/>
    <property type="match status" value="1"/>
</dbReference>
<keyword evidence="8 9" id="KW-0694">RNA-binding</keyword>
<dbReference type="GO" id="GO:0005634">
    <property type="term" value="C:nucleus"/>
    <property type="evidence" value="ECO:0007669"/>
    <property type="project" value="TreeGrafter"/>
</dbReference>
<evidence type="ECO:0000313" key="12">
    <source>
        <dbReference type="EMBL" id="KAG6407514.1"/>
    </source>
</evidence>
<dbReference type="InterPro" id="IPR000999">
    <property type="entry name" value="RNase_III_dom"/>
</dbReference>
<keyword evidence="4" id="KW-0479">Metal-binding</keyword>
<evidence type="ECO:0000256" key="5">
    <source>
        <dbReference type="ARBA" id="ARBA00022759"/>
    </source>
</evidence>
<dbReference type="EMBL" id="PNBA02000011">
    <property type="protein sequence ID" value="KAG6407514.1"/>
    <property type="molecule type" value="Genomic_DNA"/>
</dbReference>
<comment type="cofactor">
    <cofactor evidence="1">
        <name>Mn(2+)</name>
        <dbReference type="ChEBI" id="CHEBI:29035"/>
    </cofactor>
</comment>
<keyword evidence="13" id="KW-1185">Reference proteome</keyword>
<evidence type="ECO:0000259" key="11">
    <source>
        <dbReference type="PROSITE" id="PS50142"/>
    </source>
</evidence>
<protein>
    <submittedName>
        <fullName evidence="12">Uncharacterized protein</fullName>
    </submittedName>
</protein>
<dbReference type="Pfam" id="PF00035">
    <property type="entry name" value="dsrm"/>
    <property type="match status" value="2"/>
</dbReference>
<dbReference type="PANTHER" id="PTHR14950">
    <property type="entry name" value="DICER-RELATED"/>
    <property type="match status" value="1"/>
</dbReference>
<feature type="domain" description="DRBM" evidence="10">
    <location>
        <begin position="204"/>
        <end position="280"/>
    </location>
</feature>
<dbReference type="PROSITE" id="PS50137">
    <property type="entry name" value="DS_RBD"/>
    <property type="match status" value="2"/>
</dbReference>
<keyword evidence="3" id="KW-0540">Nuclease</keyword>
<keyword evidence="7" id="KW-0460">Magnesium</keyword>
<evidence type="ECO:0000256" key="2">
    <source>
        <dbReference type="ARBA" id="ARBA00001946"/>
    </source>
</evidence>
<evidence type="ECO:0000256" key="7">
    <source>
        <dbReference type="ARBA" id="ARBA00022842"/>
    </source>
</evidence>
<feature type="domain" description="DRBM" evidence="10">
    <location>
        <begin position="302"/>
        <end position="375"/>
    </location>
</feature>
<dbReference type="Pfam" id="PF00636">
    <property type="entry name" value="Ribonuclease_3"/>
    <property type="match status" value="1"/>
</dbReference>
<evidence type="ECO:0000256" key="3">
    <source>
        <dbReference type="ARBA" id="ARBA00022722"/>
    </source>
</evidence>
<dbReference type="GO" id="GO:0046872">
    <property type="term" value="F:metal ion binding"/>
    <property type="evidence" value="ECO:0007669"/>
    <property type="project" value="UniProtKB-KW"/>
</dbReference>
<keyword evidence="5" id="KW-0255">Endonuclease</keyword>
<evidence type="ECO:0000256" key="8">
    <source>
        <dbReference type="ARBA" id="ARBA00022884"/>
    </source>
</evidence>
<accession>A0A8X8X7H0</accession>
<dbReference type="Gene3D" id="1.10.1520.10">
    <property type="entry name" value="Ribonuclease III domain"/>
    <property type="match status" value="1"/>
</dbReference>
<dbReference type="GO" id="GO:0004525">
    <property type="term" value="F:ribonuclease III activity"/>
    <property type="evidence" value="ECO:0007669"/>
    <property type="project" value="InterPro"/>
</dbReference>
<sequence length="379" mass="42535">MEATGYVEVEEISDIDASVRAVENLLGYRFKQKKLLEEALTHSSCSDSASYQRLEFVGDAALGLAVSNFVYLHYPGLDPGRLSLLRAANISTEKLARVAVRHRLYKYVRHNVAVLEEKVREFVVALQGKEEIEIYIGILSNFCSCLVNDFVKAVQEEGELEIYGGLVKAPKILADIVESVAAALYVDCNFDLHITWKIFRHLLEPIVMLNDLEQQPQPVTMLFQLCQKDGNLVDISYRRKGAKTFATVTINGEFIASASSEQREMAKLLAAKAALEKLSHKSCNPLKDTIFNQLNMDGEIEEAKQKLYEVCGKKKWPKPIYKIHKEGGVAHQKIFTCSVEIEISKGILVMEGKEKPRVREAENSAASVMLFGLRNSNYV</sequence>
<dbReference type="GO" id="GO:0003723">
    <property type="term" value="F:RNA binding"/>
    <property type="evidence" value="ECO:0007669"/>
    <property type="project" value="UniProtKB-UniRule"/>
</dbReference>
<name>A0A8X8X7H0_SALSN</name>